<dbReference type="Pfam" id="PF01283">
    <property type="entry name" value="Ribosomal_S26e"/>
    <property type="match status" value="1"/>
</dbReference>
<dbReference type="InterPro" id="IPR038551">
    <property type="entry name" value="Ribosomal_eS26_sf"/>
</dbReference>
<dbReference type="GO" id="GO:0003729">
    <property type="term" value="F:mRNA binding"/>
    <property type="evidence" value="ECO:0007669"/>
    <property type="project" value="TreeGrafter"/>
</dbReference>
<protein>
    <recommendedName>
        <fullName evidence="4">40S ribosomal protein S26</fullName>
    </recommendedName>
</protein>
<name>A0A811YHG0_NYCPR</name>
<dbReference type="Gene3D" id="3.30.1740.20">
    <property type="entry name" value="Ribosomal protein S26e"/>
    <property type="match status" value="1"/>
</dbReference>
<dbReference type="InterPro" id="IPR000892">
    <property type="entry name" value="Ribosomal_eS26"/>
</dbReference>
<comment type="caution">
    <text evidence="5">The sequence shown here is derived from an EMBL/GenBank/DDBJ whole genome shotgun (WGS) entry which is preliminary data.</text>
</comment>
<dbReference type="GO" id="GO:0006412">
    <property type="term" value="P:translation"/>
    <property type="evidence" value="ECO:0007669"/>
    <property type="project" value="InterPro"/>
</dbReference>
<gene>
    <name evidence="5" type="ORF">NYPRO_LOCUS9023</name>
</gene>
<reference evidence="5" key="1">
    <citation type="submission" date="2020-12" db="EMBL/GenBank/DDBJ databases">
        <authorList>
            <consortium name="Molecular Ecology Group"/>
        </authorList>
    </citation>
    <scope>NUCLEOTIDE SEQUENCE</scope>
    <source>
        <strain evidence="5">TBG_1078</strain>
    </source>
</reference>
<evidence type="ECO:0000256" key="2">
    <source>
        <dbReference type="ARBA" id="ARBA00022980"/>
    </source>
</evidence>
<evidence type="ECO:0000313" key="6">
    <source>
        <dbReference type="Proteomes" id="UP000645828"/>
    </source>
</evidence>
<comment type="similarity">
    <text evidence="1 4">Belongs to the eukaryotic ribosomal protein eS26 family.</text>
</comment>
<evidence type="ECO:0000256" key="1">
    <source>
        <dbReference type="ARBA" id="ARBA00008596"/>
    </source>
</evidence>
<keyword evidence="2 4" id="KW-0689">Ribosomal protein</keyword>
<keyword evidence="3 4" id="KW-0687">Ribonucleoprotein</keyword>
<dbReference type="Proteomes" id="UP000645828">
    <property type="component" value="Unassembled WGS sequence"/>
</dbReference>
<dbReference type="AlphaFoldDB" id="A0A811YHG0"/>
<evidence type="ECO:0000313" key="5">
    <source>
        <dbReference type="EMBL" id="CAD7676228.1"/>
    </source>
</evidence>
<sequence>MQPIHCTICNHCVSEDSTIENVFDVYMLPKLCVKVHYYVDCAIHRKVARNCAGEAQKD</sequence>
<dbReference type="GO" id="GO:0003735">
    <property type="term" value="F:structural constituent of ribosome"/>
    <property type="evidence" value="ECO:0007669"/>
    <property type="project" value="InterPro"/>
</dbReference>
<dbReference type="PANTHER" id="PTHR12538:SF0">
    <property type="entry name" value="40S RIBOSOMAL PROTEIN S26"/>
    <property type="match status" value="1"/>
</dbReference>
<dbReference type="PANTHER" id="PTHR12538">
    <property type="entry name" value="40S RIBOSOMAL PROTEIN S26"/>
    <property type="match status" value="1"/>
</dbReference>
<evidence type="ECO:0000256" key="4">
    <source>
        <dbReference type="RuleBase" id="RU363128"/>
    </source>
</evidence>
<dbReference type="GO" id="GO:0022627">
    <property type="term" value="C:cytosolic small ribosomal subunit"/>
    <property type="evidence" value="ECO:0007669"/>
    <property type="project" value="TreeGrafter"/>
</dbReference>
<evidence type="ECO:0000256" key="3">
    <source>
        <dbReference type="ARBA" id="ARBA00023274"/>
    </source>
</evidence>
<keyword evidence="6" id="KW-1185">Reference proteome</keyword>
<dbReference type="EMBL" id="CAJHUB010000676">
    <property type="protein sequence ID" value="CAD7676228.1"/>
    <property type="molecule type" value="Genomic_DNA"/>
</dbReference>
<proteinExistence type="inferred from homology"/>
<organism evidence="5 6">
    <name type="scientific">Nyctereutes procyonoides</name>
    <name type="common">Raccoon dog</name>
    <name type="synonym">Canis procyonoides</name>
    <dbReference type="NCBI Taxonomy" id="34880"/>
    <lineage>
        <taxon>Eukaryota</taxon>
        <taxon>Metazoa</taxon>
        <taxon>Chordata</taxon>
        <taxon>Craniata</taxon>
        <taxon>Vertebrata</taxon>
        <taxon>Euteleostomi</taxon>
        <taxon>Mammalia</taxon>
        <taxon>Eutheria</taxon>
        <taxon>Laurasiatheria</taxon>
        <taxon>Carnivora</taxon>
        <taxon>Caniformia</taxon>
        <taxon>Canidae</taxon>
        <taxon>Nyctereutes</taxon>
    </lineage>
</organism>
<accession>A0A811YHG0</accession>